<dbReference type="InterPro" id="IPR006549">
    <property type="entry name" value="HAD-SF_hydro_IIIA"/>
</dbReference>
<dbReference type="InterPro" id="IPR006439">
    <property type="entry name" value="HAD-SF_hydro_IA"/>
</dbReference>
<name>A0ABX5QGG8_9MICO</name>
<keyword evidence="4 7" id="KW-0378">Hydrolase</keyword>
<dbReference type="Pfam" id="PF13242">
    <property type="entry name" value="Hydrolase_like"/>
    <property type="match status" value="1"/>
</dbReference>
<sequence>MSSSDAPIAAVFFDRDGTLVEDVPYNAEPERVRSLPTVADTLDELRELGIRVGVISNQSGIGRGLLTSDQVREVDRRVNALLGPFDVWRICPHAPDDGCACRKPQPGMILSAAEQLGIDPSRIVMIGDIGADIEAARAAGARAVLVPTPQTLPEEVAAAPLVARTVREAVALLVPEFAEARA</sequence>
<protein>
    <recommendedName>
        <fullName evidence="6 7">D,D-heptose 1,7-bisphosphate phosphatase</fullName>
        <ecNumber evidence="7">3.1.3.-</ecNumber>
    </recommendedName>
</protein>
<organism evidence="8 9">
    <name type="scientific">Leucobacter muris</name>
    <dbReference type="NCBI Taxonomy" id="1935379"/>
    <lineage>
        <taxon>Bacteria</taxon>
        <taxon>Bacillati</taxon>
        <taxon>Actinomycetota</taxon>
        <taxon>Actinomycetes</taxon>
        <taxon>Micrococcales</taxon>
        <taxon>Microbacteriaceae</taxon>
        <taxon>Leucobacter</taxon>
    </lineage>
</organism>
<evidence type="ECO:0000256" key="4">
    <source>
        <dbReference type="ARBA" id="ARBA00022801"/>
    </source>
</evidence>
<dbReference type="SUPFAM" id="SSF56784">
    <property type="entry name" value="HAD-like"/>
    <property type="match status" value="1"/>
</dbReference>
<dbReference type="NCBIfam" id="TIGR01656">
    <property type="entry name" value="Histidinol-ppas"/>
    <property type="match status" value="1"/>
</dbReference>
<accession>A0ABX5QGG8</accession>
<evidence type="ECO:0000256" key="2">
    <source>
        <dbReference type="ARBA" id="ARBA00022490"/>
    </source>
</evidence>
<evidence type="ECO:0000256" key="1">
    <source>
        <dbReference type="ARBA" id="ARBA00004496"/>
    </source>
</evidence>
<dbReference type="EMBL" id="CP035037">
    <property type="protein sequence ID" value="QAB18116.1"/>
    <property type="molecule type" value="Genomic_DNA"/>
</dbReference>
<dbReference type="NCBIfam" id="TIGR01549">
    <property type="entry name" value="HAD-SF-IA-v1"/>
    <property type="match status" value="1"/>
</dbReference>
<dbReference type="InterPro" id="IPR036412">
    <property type="entry name" value="HAD-like_sf"/>
</dbReference>
<dbReference type="InterPro" id="IPR023214">
    <property type="entry name" value="HAD_sf"/>
</dbReference>
<proteinExistence type="inferred from homology"/>
<keyword evidence="5 7" id="KW-0119">Carbohydrate metabolism</keyword>
<keyword evidence="9" id="KW-1185">Reference proteome</keyword>
<dbReference type="PANTHER" id="PTHR42891:SF1">
    <property type="entry name" value="D-GLYCERO-BETA-D-MANNO-HEPTOSE-1,7-BISPHOSPHATE 7-PHOSPHATASE"/>
    <property type="match status" value="1"/>
</dbReference>
<evidence type="ECO:0000256" key="7">
    <source>
        <dbReference type="PIRNR" id="PIRNR004682"/>
    </source>
</evidence>
<comment type="similarity">
    <text evidence="7">Belongs to the gmhB family.</text>
</comment>
<reference evidence="8 9" key="1">
    <citation type="submission" date="2019-01" db="EMBL/GenBank/DDBJ databases">
        <title>Leucobacter muris sp. nov. isolated from the nose of a laboratory mouse.</title>
        <authorList>
            <person name="Benga L."/>
            <person name="Sproeer C."/>
            <person name="Schumann P."/>
            <person name="Verbarg S."/>
            <person name="Bunk B."/>
            <person name="Engelhardt E."/>
            <person name="Benten P.M."/>
            <person name="Sager M."/>
        </authorList>
    </citation>
    <scope>NUCLEOTIDE SEQUENCE [LARGE SCALE GENOMIC DNA]</scope>
    <source>
        <strain evidence="8 9">DSM 101948</strain>
    </source>
</reference>
<dbReference type="NCBIfam" id="TIGR01662">
    <property type="entry name" value="HAD-SF-IIIA"/>
    <property type="match status" value="1"/>
</dbReference>
<dbReference type="PIRSF" id="PIRSF004682">
    <property type="entry name" value="GmhB"/>
    <property type="match status" value="1"/>
</dbReference>
<gene>
    <name evidence="8" type="ORF">Leucomu_09465</name>
</gene>
<dbReference type="RefSeq" id="WP_017883137.1">
    <property type="nucleotide sequence ID" value="NZ_CP035037.1"/>
</dbReference>
<evidence type="ECO:0000256" key="5">
    <source>
        <dbReference type="ARBA" id="ARBA00023277"/>
    </source>
</evidence>
<dbReference type="InterPro" id="IPR004446">
    <property type="entry name" value="Heptose_bisP_phosphatase"/>
</dbReference>
<dbReference type="EC" id="3.1.3.-" evidence="7"/>
<keyword evidence="2 7" id="KW-0963">Cytoplasm</keyword>
<dbReference type="Gene3D" id="3.40.50.1000">
    <property type="entry name" value="HAD superfamily/HAD-like"/>
    <property type="match status" value="1"/>
</dbReference>
<dbReference type="Proteomes" id="UP000285768">
    <property type="component" value="Chromosome"/>
</dbReference>
<dbReference type="InterPro" id="IPR006543">
    <property type="entry name" value="Histidinol-phos"/>
</dbReference>
<evidence type="ECO:0000256" key="3">
    <source>
        <dbReference type="ARBA" id="ARBA00022723"/>
    </source>
</evidence>
<keyword evidence="3" id="KW-0479">Metal-binding</keyword>
<evidence type="ECO:0000313" key="9">
    <source>
        <dbReference type="Proteomes" id="UP000285768"/>
    </source>
</evidence>
<comment type="subcellular location">
    <subcellularLocation>
        <location evidence="1 7">Cytoplasm</location>
    </subcellularLocation>
</comment>
<dbReference type="PANTHER" id="PTHR42891">
    <property type="entry name" value="D-GLYCERO-BETA-D-MANNO-HEPTOSE-1,7-BISPHOSPHATE 7-PHOSPHATASE"/>
    <property type="match status" value="1"/>
</dbReference>
<dbReference type="NCBIfam" id="TIGR01509">
    <property type="entry name" value="HAD-SF-IA-v3"/>
    <property type="match status" value="1"/>
</dbReference>
<evidence type="ECO:0000313" key="8">
    <source>
        <dbReference type="EMBL" id="QAB18116.1"/>
    </source>
</evidence>
<evidence type="ECO:0000256" key="6">
    <source>
        <dbReference type="ARBA" id="ARBA00031828"/>
    </source>
</evidence>
<dbReference type="GO" id="GO:0016787">
    <property type="term" value="F:hydrolase activity"/>
    <property type="evidence" value="ECO:0007669"/>
    <property type="project" value="UniProtKB-KW"/>
</dbReference>
<dbReference type="CDD" id="cd07503">
    <property type="entry name" value="HAD_HisB-N"/>
    <property type="match status" value="1"/>
</dbReference>